<dbReference type="PANTHER" id="PTHR42811">
    <property type="entry name" value="SERINE ACETYLTRANSFERASE"/>
    <property type="match status" value="1"/>
</dbReference>
<dbReference type="Gene3D" id="1.10.3130.10">
    <property type="entry name" value="serine acetyltransferase, domain 1"/>
    <property type="match status" value="1"/>
</dbReference>
<dbReference type="InterPro" id="IPR011004">
    <property type="entry name" value="Trimer_LpxA-like_sf"/>
</dbReference>
<dbReference type="GO" id="GO:0016746">
    <property type="term" value="F:acyltransferase activity"/>
    <property type="evidence" value="ECO:0007669"/>
    <property type="project" value="UniProtKB-KW"/>
</dbReference>
<dbReference type="AlphaFoldDB" id="S3JZ14"/>
<dbReference type="EMBL" id="ATFF01000006">
    <property type="protein sequence ID" value="EPF31228.1"/>
    <property type="molecule type" value="Genomic_DNA"/>
</dbReference>
<sequence>MIFPDRNEIVRIIKDLKTVLFPHHFTEQKYGLPVLKKKLQKQIQTALSAVPDLCATSAASGDLSAFDDAPSFGRADNKQSDKTDEQNAEKAARITDAFFSSLDRTREKLMLDAQAAFDGDPAAYSIDEVILTYPGFYAIYIYRLAHELYKAGVPYIPRFMSEYAHGKTGIDINPGAQIGEYFCIDHGTGIVIGETAVIGRGVKIYQGVTLGALSTRGGRQLKNMRRHPIVEDNVTVYAGATILGGQTRIGENSVIGGNAFITESVPANSKVYMR</sequence>
<organism evidence="4 5">
    <name type="scientific">Treponema maltophilum ATCC 51939</name>
    <dbReference type="NCBI Taxonomy" id="1125699"/>
    <lineage>
        <taxon>Bacteria</taxon>
        <taxon>Pseudomonadati</taxon>
        <taxon>Spirochaetota</taxon>
        <taxon>Spirochaetia</taxon>
        <taxon>Spirochaetales</taxon>
        <taxon>Treponemataceae</taxon>
        <taxon>Treponema</taxon>
    </lineage>
</organism>
<protein>
    <submittedName>
        <fullName evidence="4">Serine O-acetyltransferase</fullName>
    </submittedName>
</protein>
<name>S3JZ14_TREMA</name>
<evidence type="ECO:0000256" key="2">
    <source>
        <dbReference type="ARBA" id="ARBA00022679"/>
    </source>
</evidence>
<keyword evidence="3" id="KW-0012">Acyltransferase</keyword>
<dbReference type="Proteomes" id="UP000014541">
    <property type="component" value="Unassembled WGS sequence"/>
</dbReference>
<evidence type="ECO:0000256" key="3">
    <source>
        <dbReference type="ARBA" id="ARBA00023315"/>
    </source>
</evidence>
<evidence type="ECO:0000313" key="5">
    <source>
        <dbReference type="Proteomes" id="UP000014541"/>
    </source>
</evidence>
<dbReference type="RefSeq" id="WP_016525839.1">
    <property type="nucleotide sequence ID" value="NZ_KE332518.1"/>
</dbReference>
<dbReference type="GO" id="GO:0008652">
    <property type="term" value="P:amino acid biosynthetic process"/>
    <property type="evidence" value="ECO:0007669"/>
    <property type="project" value="UniProtKB-KW"/>
</dbReference>
<dbReference type="eggNOG" id="COG1045">
    <property type="taxonomic scope" value="Bacteria"/>
</dbReference>
<dbReference type="InterPro" id="IPR042122">
    <property type="entry name" value="Ser_AcTrfase_N_sf"/>
</dbReference>
<dbReference type="CDD" id="cd03354">
    <property type="entry name" value="LbH_SAT"/>
    <property type="match status" value="1"/>
</dbReference>
<evidence type="ECO:0000256" key="1">
    <source>
        <dbReference type="ARBA" id="ARBA00022605"/>
    </source>
</evidence>
<comment type="caution">
    <text evidence="4">The sequence shown here is derived from an EMBL/GenBank/DDBJ whole genome shotgun (WGS) entry which is preliminary data.</text>
</comment>
<dbReference type="HOGENOM" id="CLU_051638_1_1_12"/>
<proteinExistence type="predicted"/>
<evidence type="ECO:0000313" key="4">
    <source>
        <dbReference type="EMBL" id="EPF31228.1"/>
    </source>
</evidence>
<keyword evidence="1" id="KW-0028">Amino-acid biosynthesis</keyword>
<gene>
    <name evidence="4" type="ORF">HMPREF9194_01571</name>
</gene>
<dbReference type="InterPro" id="IPR045304">
    <property type="entry name" value="LbH_SAT"/>
</dbReference>
<keyword evidence="2 4" id="KW-0808">Transferase</keyword>
<dbReference type="OrthoDB" id="9801456at2"/>
<keyword evidence="5" id="KW-1185">Reference proteome</keyword>
<dbReference type="PATRIC" id="fig|1125699.3.peg.1582"/>
<dbReference type="STRING" id="1125699.HMPREF9194_01571"/>
<dbReference type="SUPFAM" id="SSF51161">
    <property type="entry name" value="Trimeric LpxA-like enzymes"/>
    <property type="match status" value="1"/>
</dbReference>
<accession>S3JZ14</accession>
<reference evidence="4 5" key="1">
    <citation type="submission" date="2013-04" db="EMBL/GenBank/DDBJ databases">
        <title>The Genome Sequence of Treponema maltophilum ATCC 51939.</title>
        <authorList>
            <consortium name="The Broad Institute Genomics Platform"/>
            <person name="Earl A."/>
            <person name="Ward D."/>
            <person name="Feldgarden M."/>
            <person name="Gevers D."/>
            <person name="Leonetti C."/>
            <person name="Blanton J.M."/>
            <person name="Dewhirst F.E."/>
            <person name="Izard J."/>
            <person name="Walker B."/>
            <person name="Young S."/>
            <person name="Zeng Q."/>
            <person name="Gargeya S."/>
            <person name="Fitzgerald M."/>
            <person name="Haas B."/>
            <person name="Abouelleil A."/>
            <person name="Allen A.W."/>
            <person name="Alvarado L."/>
            <person name="Arachchi H.M."/>
            <person name="Berlin A.M."/>
            <person name="Chapman S.B."/>
            <person name="Gainer-Dewar J."/>
            <person name="Goldberg J."/>
            <person name="Griggs A."/>
            <person name="Gujja S."/>
            <person name="Hansen M."/>
            <person name="Howarth C."/>
            <person name="Imamovic A."/>
            <person name="Ireland A."/>
            <person name="Larimer J."/>
            <person name="McCowan C."/>
            <person name="Murphy C."/>
            <person name="Pearson M."/>
            <person name="Poon T.W."/>
            <person name="Priest M."/>
            <person name="Roberts A."/>
            <person name="Saif S."/>
            <person name="Shea T."/>
            <person name="Sisk P."/>
            <person name="Sykes S."/>
            <person name="Wortman J."/>
            <person name="Nusbaum C."/>
            <person name="Birren B."/>
        </authorList>
    </citation>
    <scope>NUCLEOTIDE SEQUENCE [LARGE SCALE GENOMIC DNA]</scope>
    <source>
        <strain evidence="4 5">ATCC 51939</strain>
    </source>
</reference>
<dbReference type="Gene3D" id="2.160.10.10">
    <property type="entry name" value="Hexapeptide repeat proteins"/>
    <property type="match status" value="1"/>
</dbReference>